<dbReference type="InterPro" id="IPR016024">
    <property type="entry name" value="ARM-type_fold"/>
</dbReference>
<dbReference type="EMBL" id="JBHSXL010000010">
    <property type="protein sequence ID" value="MFC6893628.1"/>
    <property type="molecule type" value="Genomic_DNA"/>
</dbReference>
<gene>
    <name evidence="1" type="ORF">ACFQE9_13585</name>
</gene>
<reference evidence="1 2" key="1">
    <citation type="journal article" date="2019" name="Int. J. Syst. Evol. Microbiol.">
        <title>The Global Catalogue of Microorganisms (GCM) 10K type strain sequencing project: providing services to taxonomists for standard genome sequencing and annotation.</title>
        <authorList>
            <consortium name="The Broad Institute Genomics Platform"/>
            <consortium name="The Broad Institute Genome Sequencing Center for Infectious Disease"/>
            <person name="Wu L."/>
            <person name="Ma J."/>
        </authorList>
    </citation>
    <scope>NUCLEOTIDE SEQUENCE [LARGE SCALE GENOMIC DNA]</scope>
    <source>
        <strain evidence="1 2">SKJ47</strain>
    </source>
</reference>
<evidence type="ECO:0000313" key="2">
    <source>
        <dbReference type="Proteomes" id="UP001596296"/>
    </source>
</evidence>
<keyword evidence="2" id="KW-1185">Reference proteome</keyword>
<comment type="caution">
    <text evidence="1">The sequence shown here is derived from an EMBL/GenBank/DDBJ whole genome shotgun (WGS) entry which is preliminary data.</text>
</comment>
<dbReference type="RefSeq" id="WP_379745765.1">
    <property type="nucleotide sequence ID" value="NZ_JBHSVN010000001.1"/>
</dbReference>
<dbReference type="SUPFAM" id="SSF48371">
    <property type="entry name" value="ARM repeat"/>
    <property type="match status" value="1"/>
</dbReference>
<accession>A0ABD5UX10</accession>
<evidence type="ECO:0000313" key="1">
    <source>
        <dbReference type="EMBL" id="MFC6893628.1"/>
    </source>
</evidence>
<dbReference type="AlphaFoldDB" id="A0ABD5UX10"/>
<protein>
    <submittedName>
        <fullName evidence="1">Uncharacterized protein</fullName>
    </submittedName>
</protein>
<dbReference type="Proteomes" id="UP001596296">
    <property type="component" value="Unassembled WGS sequence"/>
</dbReference>
<name>A0ABD5UX10_9EURY</name>
<sequence>MAFEAALRIQSSKPSWNIYAVNPLADIERGLSEIDFNEEENLLFLLDDARDSEKIELLCRIVEEKENDIKLLFTEQPWFVATRQKETTRSGLATEQMSLGPLSANAIQDLLQNEYGIRDPNTWRWVTSNSEGNVLLIHQLAKWLLSEEPDGSGPSSQEDRFSLAFDQNFADLERYASHTSLDRSTLEQYIGYLAAVGQLNTKNDDLMEEFVDVLPLNESEEKRYRRIVGSAGIVEDKNGRLQIQPLALRTHIAYKTFFTGPAFDFKDDIYKPFSNYFEKPLVDTLIRIAGRYDCREAEQILDGVVEEYIESTDEIPITKRAQILSYFENLGHNQPDLALELVTAFLEEEVSDDADQTDEIWMPGLLEDPTPTGNFLLRCTKILWHTLLRRPEDSVSLLMVIARDYPGSAVRNKVFQYIRQEIEPSREKHPEAQLELLSVLEDHLQSDLDIELKNELIDVIGNLSREQTEDHFQDPAERDRFFFQRGPVPLSEQRKQIRVEAVKILSELVWDSDSQHLRKNAAGKVSRFCTSQVRYKGRTGELINRDELVLIYRYATAYASFSRDLESLQQLDSLITRNIEDLEVESSAVALQDAYLKNELYQQMRLMNPQVRGLQEQEARITGYIETIDAPWDDEIKRIEEVLARSSSTYNQFFRLLGKLKPEMSDQILEQDSDALEPCRVSIITGMSISSPDKAKRIAEEAADKNNVVEACAAIRQLLVSDRTFAVNIYEELLDDTAPHTEEEAIQLVRCIHGEWEDNSEWTENKLAEILIDSTEVTPGLLEFVLRVLPSHDEEEMQTVSESLLTEILSAAETFRSLNEPYELRMVLSEVSERNPKAFVDFCCERVDRQDRRIGLFPRDFSIDAERMRDSTQYSEAVDTVVELIVDPDEWSAYGGLFAVFPTAEVVERLIEDIDDFSEKEVIRILHYCDSAPLNDHIDRLLRVCMDRGIDNIRRNDRAQSAIHAVIINSTGVQVGPTTEESYSRQFELVRRWKDDESLSPRVRQFARNLEDDLYDMVEEDIDPL</sequence>
<organism evidence="1 2">
    <name type="scientific">Halopenitus salinus</name>
    <dbReference type="NCBI Taxonomy" id="1198295"/>
    <lineage>
        <taxon>Archaea</taxon>
        <taxon>Methanobacteriati</taxon>
        <taxon>Methanobacteriota</taxon>
        <taxon>Stenosarchaea group</taxon>
        <taxon>Halobacteria</taxon>
        <taxon>Halobacteriales</taxon>
        <taxon>Haloferacaceae</taxon>
        <taxon>Halopenitus</taxon>
    </lineage>
</organism>
<proteinExistence type="predicted"/>